<gene>
    <name evidence="9" type="ORF">J1777_02650</name>
</gene>
<evidence type="ECO:0000256" key="4">
    <source>
        <dbReference type="PROSITE-ProRule" id="PRU00284"/>
    </source>
</evidence>
<dbReference type="GO" id="GO:0004888">
    <property type="term" value="F:transmembrane signaling receptor activity"/>
    <property type="evidence" value="ECO:0007669"/>
    <property type="project" value="InterPro"/>
</dbReference>
<feature type="compositionally biased region" description="Low complexity" evidence="5">
    <location>
        <begin position="518"/>
        <end position="542"/>
    </location>
</feature>
<keyword evidence="6" id="KW-0472">Membrane</keyword>
<dbReference type="Pfam" id="PF00672">
    <property type="entry name" value="HAMP"/>
    <property type="match status" value="1"/>
</dbReference>
<evidence type="ECO:0000256" key="6">
    <source>
        <dbReference type="SAM" id="Phobius"/>
    </source>
</evidence>
<dbReference type="PRINTS" id="PR00260">
    <property type="entry name" value="CHEMTRNSDUCR"/>
</dbReference>
<keyword evidence="10" id="KW-1185">Reference proteome</keyword>
<evidence type="ECO:0000259" key="8">
    <source>
        <dbReference type="PROSITE" id="PS50885"/>
    </source>
</evidence>
<dbReference type="CDD" id="cd19411">
    <property type="entry name" value="MCP2201-like_sensor"/>
    <property type="match status" value="1"/>
</dbReference>
<evidence type="ECO:0000256" key="2">
    <source>
        <dbReference type="ARBA" id="ARBA00022481"/>
    </source>
</evidence>
<dbReference type="PANTHER" id="PTHR43531">
    <property type="entry name" value="PROTEIN ICFG"/>
    <property type="match status" value="1"/>
</dbReference>
<dbReference type="RefSeq" id="WP_207574288.1">
    <property type="nucleotide sequence ID" value="NZ_JAFNME010000004.1"/>
</dbReference>
<dbReference type="PROSITE" id="PS50885">
    <property type="entry name" value="HAMP"/>
    <property type="match status" value="1"/>
</dbReference>
<comment type="similarity">
    <text evidence="3">Belongs to the methyl-accepting chemotaxis (MCP) protein family.</text>
</comment>
<evidence type="ECO:0000256" key="3">
    <source>
        <dbReference type="ARBA" id="ARBA00029447"/>
    </source>
</evidence>
<evidence type="ECO:0000313" key="9">
    <source>
        <dbReference type="EMBL" id="MBO1248738.1"/>
    </source>
</evidence>
<dbReference type="PROSITE" id="PS50111">
    <property type="entry name" value="CHEMOTAXIS_TRANSDUC_2"/>
    <property type="match status" value="1"/>
</dbReference>
<feature type="domain" description="Methyl-accepting transducer" evidence="7">
    <location>
        <begin position="267"/>
        <end position="496"/>
    </location>
</feature>
<dbReference type="InterPro" id="IPR051310">
    <property type="entry name" value="MCP_chemotaxis"/>
</dbReference>
<dbReference type="InterPro" id="IPR003660">
    <property type="entry name" value="HAMP_dom"/>
</dbReference>
<dbReference type="Gene3D" id="1.10.287.950">
    <property type="entry name" value="Methyl-accepting chemotaxis protein"/>
    <property type="match status" value="1"/>
</dbReference>
<reference evidence="9" key="1">
    <citation type="submission" date="2021-03" db="EMBL/GenBank/DDBJ databases">
        <title>Comamonas denitrificans.</title>
        <authorList>
            <person name="Finster K."/>
        </authorList>
    </citation>
    <scope>NUCLEOTIDE SEQUENCE</scope>
    <source>
        <strain evidence="9">MM2021_4</strain>
    </source>
</reference>
<dbReference type="GO" id="GO:0005886">
    <property type="term" value="C:plasma membrane"/>
    <property type="evidence" value="ECO:0007669"/>
    <property type="project" value="TreeGrafter"/>
</dbReference>
<keyword evidence="6" id="KW-1133">Transmembrane helix</keyword>
<dbReference type="InterPro" id="IPR024478">
    <property type="entry name" value="HlyB_4HB_MCP"/>
</dbReference>
<feature type="domain" description="HAMP" evidence="8">
    <location>
        <begin position="210"/>
        <end position="262"/>
    </location>
</feature>
<evidence type="ECO:0000256" key="1">
    <source>
        <dbReference type="ARBA" id="ARBA00004370"/>
    </source>
</evidence>
<dbReference type="EMBL" id="JAFNME010000004">
    <property type="protein sequence ID" value="MBO1248738.1"/>
    <property type="molecule type" value="Genomic_DNA"/>
</dbReference>
<dbReference type="GO" id="GO:0007165">
    <property type="term" value="P:signal transduction"/>
    <property type="evidence" value="ECO:0007669"/>
    <property type="project" value="UniProtKB-KW"/>
</dbReference>
<dbReference type="Proteomes" id="UP000664731">
    <property type="component" value="Unassembled WGS sequence"/>
</dbReference>
<dbReference type="GO" id="GO:0006935">
    <property type="term" value="P:chemotaxis"/>
    <property type="evidence" value="ECO:0007669"/>
    <property type="project" value="InterPro"/>
</dbReference>
<organism evidence="9 10">
    <name type="scientific">Comamonas denitrificans</name>
    <dbReference type="NCBI Taxonomy" id="117506"/>
    <lineage>
        <taxon>Bacteria</taxon>
        <taxon>Pseudomonadati</taxon>
        <taxon>Pseudomonadota</taxon>
        <taxon>Betaproteobacteria</taxon>
        <taxon>Burkholderiales</taxon>
        <taxon>Comamonadaceae</taxon>
        <taxon>Comamonas</taxon>
    </lineage>
</organism>
<dbReference type="Pfam" id="PF00015">
    <property type="entry name" value="MCPsignal"/>
    <property type="match status" value="1"/>
</dbReference>
<dbReference type="CDD" id="cd06225">
    <property type="entry name" value="HAMP"/>
    <property type="match status" value="1"/>
</dbReference>
<keyword evidence="2" id="KW-0488">Methylation</keyword>
<evidence type="ECO:0000313" key="10">
    <source>
        <dbReference type="Proteomes" id="UP000664731"/>
    </source>
</evidence>
<accession>A0A939GYP9</accession>
<dbReference type="InterPro" id="IPR004090">
    <property type="entry name" value="Chemotax_Me-accpt_rcpt"/>
</dbReference>
<dbReference type="SMART" id="SM00283">
    <property type="entry name" value="MA"/>
    <property type="match status" value="1"/>
</dbReference>
<evidence type="ECO:0000256" key="5">
    <source>
        <dbReference type="SAM" id="MobiDB-lite"/>
    </source>
</evidence>
<dbReference type="SUPFAM" id="SSF58104">
    <property type="entry name" value="Methyl-accepting chemotaxis protein (MCP) signaling domain"/>
    <property type="match status" value="1"/>
</dbReference>
<evidence type="ECO:0000259" key="7">
    <source>
        <dbReference type="PROSITE" id="PS50111"/>
    </source>
</evidence>
<dbReference type="AlphaFoldDB" id="A0A939GYP9"/>
<proteinExistence type="inferred from homology"/>
<protein>
    <submittedName>
        <fullName evidence="9">MCP four helix bundle domain-containing protein</fullName>
    </submittedName>
</protein>
<dbReference type="CDD" id="cd11386">
    <property type="entry name" value="MCP_signal"/>
    <property type="match status" value="1"/>
</dbReference>
<dbReference type="FunFam" id="1.10.287.950:FF:000001">
    <property type="entry name" value="Methyl-accepting chemotaxis sensory transducer"/>
    <property type="match status" value="1"/>
</dbReference>
<comment type="caution">
    <text evidence="9">The sequence shown here is derived from an EMBL/GenBank/DDBJ whole genome shotgun (WGS) entry which is preliminary data.</text>
</comment>
<feature type="region of interest" description="Disordered" evidence="5">
    <location>
        <begin position="517"/>
        <end position="603"/>
    </location>
</feature>
<comment type="subcellular location">
    <subcellularLocation>
        <location evidence="1">Membrane</location>
    </subcellularLocation>
</comment>
<dbReference type="SMART" id="SM00304">
    <property type="entry name" value="HAMP"/>
    <property type="match status" value="1"/>
</dbReference>
<name>A0A939GYP9_9BURK</name>
<dbReference type="InterPro" id="IPR047347">
    <property type="entry name" value="YvaQ-like_sensor"/>
</dbReference>
<dbReference type="Pfam" id="PF12729">
    <property type="entry name" value="4HB_MCP_1"/>
    <property type="match status" value="1"/>
</dbReference>
<keyword evidence="6" id="KW-0812">Transmembrane</keyword>
<dbReference type="InterPro" id="IPR004089">
    <property type="entry name" value="MCPsignal_dom"/>
</dbReference>
<feature type="compositionally biased region" description="Low complexity" evidence="5">
    <location>
        <begin position="553"/>
        <end position="594"/>
    </location>
</feature>
<dbReference type="PANTHER" id="PTHR43531:SF14">
    <property type="entry name" value="METHYL-ACCEPTING CHEMOTAXIS PROTEIN I-RELATED"/>
    <property type="match status" value="1"/>
</dbReference>
<sequence length="603" mass="64118">MSMSNVKVSTRLSLGFGAILLIMLALTAIGIWRMQVISDVMVTMTQQDNLRLQETMRWRENREKNWIRTRAMLLNADPQFNAIWEPEIAATSAAISEGQKKIESLLRFEEGIRLFKGLDSHRAAYRNLRTALIQQSANGDHVADRVESELKPLADAYDQALGQFADYQLKVYTETRETALAQVHQSQIMLASVAGITLLLGIWGAWALGRSITRPLHQAVGIADEIAHGNLTQSFTISGRDETATLLTSLHEMQAKLASIVAGVRQNADSVANASAEIAQGNNDLSARTEQQASALEQTAASMEQLGATVRQNADNAAQANQLAMNANEVANQSGGVVEQMVSTMREIEDSGQRIAAIIGVIDSIAFQTNILALNAAVEAARAGEQGRGFAVVASEVRALAGRSAEAAKEIKTLIDTSVQRVGHGTQLADQAGHSMQEMINAIGRVTDIMAEISAASREQSSGVSQVGEAITQMDRTTQQNAALVEESAAAADNLRSQAVQLVQAMAFFQVNEGGTARPGPAAAQAAPRPSAKPIAAPAIKSGKVEKKLANSPKTTAPTAPKKAAPTAPTPAPATALTAPKPKPAAKAPSKPATSNEDDWETF</sequence>
<keyword evidence="4" id="KW-0807">Transducer</keyword>
<feature type="transmembrane region" description="Helical" evidence="6">
    <location>
        <begin position="12"/>
        <end position="32"/>
    </location>
</feature>